<gene>
    <name evidence="1" type="ORF">JG688_00017137</name>
</gene>
<proteinExistence type="predicted"/>
<name>A0A8J5IXG6_9STRA</name>
<organism evidence="1 2">
    <name type="scientific">Phytophthora aleatoria</name>
    <dbReference type="NCBI Taxonomy" id="2496075"/>
    <lineage>
        <taxon>Eukaryota</taxon>
        <taxon>Sar</taxon>
        <taxon>Stramenopiles</taxon>
        <taxon>Oomycota</taxon>
        <taxon>Peronosporomycetes</taxon>
        <taxon>Peronosporales</taxon>
        <taxon>Peronosporaceae</taxon>
        <taxon>Phytophthora</taxon>
    </lineage>
</organism>
<evidence type="ECO:0000313" key="1">
    <source>
        <dbReference type="EMBL" id="KAG6944336.1"/>
    </source>
</evidence>
<comment type="caution">
    <text evidence="1">The sequence shown here is derived from an EMBL/GenBank/DDBJ whole genome shotgun (WGS) entry which is preliminary data.</text>
</comment>
<keyword evidence="2" id="KW-1185">Reference proteome</keyword>
<evidence type="ECO:0000313" key="2">
    <source>
        <dbReference type="Proteomes" id="UP000709295"/>
    </source>
</evidence>
<reference evidence="1" key="1">
    <citation type="submission" date="2021-01" db="EMBL/GenBank/DDBJ databases">
        <title>Phytophthora aleatoria, a newly-described species from Pinus radiata is distinct from Phytophthora cactorum isolates based on comparative genomics.</title>
        <authorList>
            <person name="Mcdougal R."/>
            <person name="Panda P."/>
            <person name="Williams N."/>
            <person name="Studholme D.J."/>
        </authorList>
    </citation>
    <scope>NUCLEOTIDE SEQUENCE</scope>
    <source>
        <strain evidence="1">NZFS 4037</strain>
    </source>
</reference>
<protein>
    <submittedName>
        <fullName evidence="1">Uncharacterized protein</fullName>
    </submittedName>
</protein>
<sequence length="73" mass="8290">MQSQRELWVKSGSASTTDRKWRPKECCRPSYSFALNLHLLLVKSPSIRIRRAGTTNCRIVDNGRARCASLPVD</sequence>
<dbReference type="AlphaFoldDB" id="A0A8J5IXG6"/>
<dbReference type="EMBL" id="JAENGY010002400">
    <property type="protein sequence ID" value="KAG6944336.1"/>
    <property type="molecule type" value="Genomic_DNA"/>
</dbReference>
<dbReference type="Proteomes" id="UP000709295">
    <property type="component" value="Unassembled WGS sequence"/>
</dbReference>
<accession>A0A8J5IXG6</accession>